<feature type="compositionally biased region" description="Basic residues" evidence="9">
    <location>
        <begin position="26"/>
        <end position="38"/>
    </location>
</feature>
<keyword evidence="7" id="KW-0472">Membrane</keyword>
<evidence type="ECO:0000256" key="6">
    <source>
        <dbReference type="ARBA" id="ARBA00023054"/>
    </source>
</evidence>
<evidence type="ECO:0000256" key="9">
    <source>
        <dbReference type="SAM" id="MobiDB-lite"/>
    </source>
</evidence>
<keyword evidence="12" id="KW-1185">Reference proteome</keyword>
<reference evidence="11 12" key="1">
    <citation type="submission" date="2021-04" db="EMBL/GenBank/DDBJ databases">
        <authorList>
            <person name="Bliznina A."/>
        </authorList>
    </citation>
    <scope>NUCLEOTIDE SEQUENCE [LARGE SCALE GENOMIC DNA]</scope>
</reference>
<evidence type="ECO:0000256" key="7">
    <source>
        <dbReference type="ARBA" id="ARBA00023136"/>
    </source>
</evidence>
<gene>
    <name evidence="11" type="ORF">OKIOD_LOCUS10232</name>
</gene>
<evidence type="ECO:0000256" key="2">
    <source>
        <dbReference type="ARBA" id="ARBA00004626"/>
    </source>
</evidence>
<name>A0ABN7SPQ1_OIKDI</name>
<organism evidence="11 12">
    <name type="scientific">Oikopleura dioica</name>
    <name type="common">Tunicate</name>
    <dbReference type="NCBI Taxonomy" id="34765"/>
    <lineage>
        <taxon>Eukaryota</taxon>
        <taxon>Metazoa</taxon>
        <taxon>Chordata</taxon>
        <taxon>Tunicata</taxon>
        <taxon>Appendicularia</taxon>
        <taxon>Copelata</taxon>
        <taxon>Oikopleuridae</taxon>
        <taxon>Oikopleura</taxon>
    </lineage>
</organism>
<evidence type="ECO:0000313" key="11">
    <source>
        <dbReference type="EMBL" id="CAG5104704.1"/>
    </source>
</evidence>
<dbReference type="PROSITE" id="PS51511">
    <property type="entry name" value="FIP_RBD"/>
    <property type="match status" value="1"/>
</dbReference>
<accession>A0ABN7SPQ1</accession>
<evidence type="ECO:0000259" key="10">
    <source>
        <dbReference type="PROSITE" id="PS51511"/>
    </source>
</evidence>
<dbReference type="PANTHER" id="PTHR15726">
    <property type="entry name" value="RAB11-FAMILY INTERACTING PROTEIN"/>
    <property type="match status" value="1"/>
</dbReference>
<keyword evidence="4" id="KW-0813">Transport</keyword>
<dbReference type="Gene3D" id="1.20.5.2440">
    <property type="match status" value="1"/>
</dbReference>
<sequence>MAEESFEDYGSGGDASPFGNSNFRRSINRKSGRFRRPRPDKNANLSIPNGNGNLSPNDATIESDIDDLTDAMGTMSRRIMRIEEERQAKQEHTEQVKIENTELKLRVNELDNNYHDLQLKYDEMKQSERAKARDDLEKLKKEKNLELELANQTISQQKEEIARITKENDKYRHKAEKYKKQLETLQDKLDAAHVKVEDQMEKYQKLNESTSNERERYTKQLSSHTTEKLQFQTHIAQLEAENKQLQTKYEEMKKQAVDAVTLVKTQDEAKPSEVQNLQDENDKLTQQIEDLNLQLLQQHIAKAKDFQRSGEAEDSFANEIGLMEADEIAIKYSELKCQHQQLQEYLDTLLTTILERDPSLLEKRHEKTEGK</sequence>
<feature type="domain" description="FIP-RBD" evidence="10">
    <location>
        <begin position="302"/>
        <end position="364"/>
    </location>
</feature>
<dbReference type="SUPFAM" id="SSF144270">
    <property type="entry name" value="Eferin C-derminal domain-like"/>
    <property type="match status" value="1"/>
</dbReference>
<dbReference type="InterPro" id="IPR051977">
    <property type="entry name" value="Rab11-interacting_regulator"/>
</dbReference>
<proteinExistence type="predicted"/>
<evidence type="ECO:0000256" key="4">
    <source>
        <dbReference type="ARBA" id="ARBA00022448"/>
    </source>
</evidence>
<dbReference type="InterPro" id="IPR037245">
    <property type="entry name" value="FIP-RBD_C_sf"/>
</dbReference>
<dbReference type="Proteomes" id="UP001158576">
    <property type="component" value="Chromosome 1"/>
</dbReference>
<evidence type="ECO:0000256" key="8">
    <source>
        <dbReference type="SAM" id="Coils"/>
    </source>
</evidence>
<dbReference type="InterPro" id="IPR019018">
    <property type="entry name" value="Rab-bd_FIP-RBD"/>
</dbReference>
<evidence type="ECO:0000256" key="3">
    <source>
        <dbReference type="ARBA" id="ARBA00004654"/>
    </source>
</evidence>
<dbReference type="Gene3D" id="1.10.287.1490">
    <property type="match status" value="1"/>
</dbReference>
<feature type="region of interest" description="Disordered" evidence="9">
    <location>
        <begin position="1"/>
        <end position="61"/>
    </location>
</feature>
<evidence type="ECO:0000256" key="1">
    <source>
        <dbReference type="ARBA" id="ARBA00004214"/>
    </source>
</evidence>
<comment type="subcellular location">
    <subcellularLocation>
        <location evidence="2">Cleavage furrow</location>
    </subcellularLocation>
    <subcellularLocation>
        <location evidence="1">Midbody</location>
    </subcellularLocation>
    <subcellularLocation>
        <location evidence="3">Recycling endosome membrane</location>
        <topology evidence="3">Peripheral membrane protein</topology>
    </subcellularLocation>
</comment>
<feature type="coiled-coil region" evidence="8">
    <location>
        <begin position="65"/>
        <end position="294"/>
    </location>
</feature>
<protein>
    <submittedName>
        <fullName evidence="11">Oidioi.mRNA.OKI2018_I69.chr1.g1467.t2.cds</fullName>
    </submittedName>
</protein>
<evidence type="ECO:0000256" key="5">
    <source>
        <dbReference type="ARBA" id="ARBA00022753"/>
    </source>
</evidence>
<keyword evidence="6 8" id="KW-0175">Coiled coil</keyword>
<keyword evidence="5" id="KW-0967">Endosome</keyword>
<feature type="compositionally biased region" description="Polar residues" evidence="9">
    <location>
        <begin position="43"/>
        <end position="60"/>
    </location>
</feature>
<dbReference type="EMBL" id="OU015566">
    <property type="protein sequence ID" value="CAG5104704.1"/>
    <property type="molecule type" value="Genomic_DNA"/>
</dbReference>
<evidence type="ECO:0000313" key="12">
    <source>
        <dbReference type="Proteomes" id="UP001158576"/>
    </source>
</evidence>
<dbReference type="InterPro" id="IPR057316">
    <property type="entry name" value="Rab11-FIP3/4_dom"/>
</dbReference>
<dbReference type="PANTHER" id="PTHR15726:SF7">
    <property type="entry name" value="NUCLEAR FALLOUT, ISOFORM J"/>
    <property type="match status" value="1"/>
</dbReference>
<dbReference type="Pfam" id="PF25450">
    <property type="entry name" value="Rab11-FIP3"/>
    <property type="match status" value="1"/>
</dbReference>